<protein>
    <submittedName>
        <fullName evidence="2">Unannotated protein</fullName>
    </submittedName>
</protein>
<dbReference type="AlphaFoldDB" id="A0A6J6AZ17"/>
<proteinExistence type="predicted"/>
<evidence type="ECO:0000313" key="2">
    <source>
        <dbReference type="EMBL" id="CAB4532042.1"/>
    </source>
</evidence>
<feature type="region of interest" description="Disordered" evidence="1">
    <location>
        <begin position="68"/>
        <end position="87"/>
    </location>
</feature>
<name>A0A6J6AZ17_9ZZZZ</name>
<reference evidence="2" key="1">
    <citation type="submission" date="2020-05" db="EMBL/GenBank/DDBJ databases">
        <authorList>
            <person name="Chiriac C."/>
            <person name="Salcher M."/>
            <person name="Ghai R."/>
            <person name="Kavagutti S V."/>
        </authorList>
    </citation>
    <scope>NUCLEOTIDE SEQUENCE</scope>
</reference>
<dbReference type="EMBL" id="CAEZSG010000014">
    <property type="protein sequence ID" value="CAB4532042.1"/>
    <property type="molecule type" value="Genomic_DNA"/>
</dbReference>
<gene>
    <name evidence="2" type="ORF">UFOPK1413_00182</name>
</gene>
<sequence>MGVCLDGQSQHIHHRRDLVRAGENCGGIGDIERSVPRANRIVENRQSGRYGEVIIHCGRESVRYLGGGGDEVSGPTSKPANSIPCRGGFRERPFVDVHR</sequence>
<organism evidence="2">
    <name type="scientific">freshwater metagenome</name>
    <dbReference type="NCBI Taxonomy" id="449393"/>
    <lineage>
        <taxon>unclassified sequences</taxon>
        <taxon>metagenomes</taxon>
        <taxon>ecological metagenomes</taxon>
    </lineage>
</organism>
<evidence type="ECO:0000256" key="1">
    <source>
        <dbReference type="SAM" id="MobiDB-lite"/>
    </source>
</evidence>
<accession>A0A6J6AZ17</accession>